<organism evidence="2 3">
    <name type="scientific">Ferrimonas sediminicola</name>
    <dbReference type="NCBI Taxonomy" id="2569538"/>
    <lineage>
        <taxon>Bacteria</taxon>
        <taxon>Pseudomonadati</taxon>
        <taxon>Pseudomonadota</taxon>
        <taxon>Gammaproteobacteria</taxon>
        <taxon>Alteromonadales</taxon>
        <taxon>Ferrimonadaceae</taxon>
        <taxon>Ferrimonas</taxon>
    </lineage>
</organism>
<evidence type="ECO:0000313" key="3">
    <source>
        <dbReference type="Proteomes" id="UP000305674"/>
    </source>
</evidence>
<feature type="region of interest" description="Disordered" evidence="1">
    <location>
        <begin position="1"/>
        <end position="21"/>
    </location>
</feature>
<dbReference type="RefSeq" id="WP_136854285.1">
    <property type="nucleotide sequence ID" value="NZ_SWCI01000014.1"/>
</dbReference>
<evidence type="ECO:0000313" key="2">
    <source>
        <dbReference type="EMBL" id="TKB47329.1"/>
    </source>
</evidence>
<protein>
    <submittedName>
        <fullName evidence="2">Uncharacterized protein</fullName>
    </submittedName>
</protein>
<sequence>MNTEASGQTEGMPTTPLSDSLPHHFDNGAIFHGFTAQCDACAGPIGVDQMTGSVHPLPGNRCILIAQAYCLRCGHLCHYHYLLEADGEMAATRLGSPGRAN</sequence>
<dbReference type="OrthoDB" id="6401561at2"/>
<proteinExistence type="predicted"/>
<feature type="compositionally biased region" description="Polar residues" evidence="1">
    <location>
        <begin position="1"/>
        <end position="18"/>
    </location>
</feature>
<comment type="caution">
    <text evidence="2">The sequence shown here is derived from an EMBL/GenBank/DDBJ whole genome shotgun (WGS) entry which is preliminary data.</text>
</comment>
<evidence type="ECO:0000256" key="1">
    <source>
        <dbReference type="SAM" id="MobiDB-lite"/>
    </source>
</evidence>
<dbReference type="EMBL" id="SWCI01000014">
    <property type="protein sequence ID" value="TKB47329.1"/>
    <property type="molecule type" value="Genomic_DNA"/>
</dbReference>
<name>A0A4U1BBD6_9GAMM</name>
<dbReference type="Proteomes" id="UP000305674">
    <property type="component" value="Unassembled WGS sequence"/>
</dbReference>
<accession>A0A4U1BBD6</accession>
<reference evidence="2 3" key="1">
    <citation type="submission" date="2019-04" db="EMBL/GenBank/DDBJ databases">
        <authorList>
            <person name="Hwang J.C."/>
        </authorList>
    </citation>
    <scope>NUCLEOTIDE SEQUENCE [LARGE SCALE GENOMIC DNA]</scope>
    <source>
        <strain evidence="2 3">IMCC35001</strain>
    </source>
</reference>
<dbReference type="AlphaFoldDB" id="A0A4U1BBD6"/>
<gene>
    <name evidence="2" type="ORF">FCL40_15890</name>
</gene>
<keyword evidence="3" id="KW-1185">Reference proteome</keyword>